<evidence type="ECO:0000313" key="2">
    <source>
        <dbReference type="EMBL" id="CAG9108955.1"/>
    </source>
</evidence>
<dbReference type="Proteomes" id="UP000653454">
    <property type="component" value="Unassembled WGS sequence"/>
</dbReference>
<evidence type="ECO:0000256" key="1">
    <source>
        <dbReference type="SAM" id="Phobius"/>
    </source>
</evidence>
<feature type="transmembrane region" description="Helical" evidence="1">
    <location>
        <begin position="546"/>
        <end position="563"/>
    </location>
</feature>
<dbReference type="AlphaFoldDB" id="A0A8S4E2M8"/>
<accession>A0A8S4E2M8</accession>
<proteinExistence type="predicted"/>
<organism evidence="2 3">
    <name type="scientific">Plutella xylostella</name>
    <name type="common">Diamondback moth</name>
    <name type="synonym">Plutella maculipennis</name>
    <dbReference type="NCBI Taxonomy" id="51655"/>
    <lineage>
        <taxon>Eukaryota</taxon>
        <taxon>Metazoa</taxon>
        <taxon>Ecdysozoa</taxon>
        <taxon>Arthropoda</taxon>
        <taxon>Hexapoda</taxon>
        <taxon>Insecta</taxon>
        <taxon>Pterygota</taxon>
        <taxon>Neoptera</taxon>
        <taxon>Endopterygota</taxon>
        <taxon>Lepidoptera</taxon>
        <taxon>Glossata</taxon>
        <taxon>Ditrysia</taxon>
        <taxon>Yponomeutoidea</taxon>
        <taxon>Plutellidae</taxon>
        <taxon>Plutella</taxon>
    </lineage>
</organism>
<keyword evidence="1" id="KW-1133">Transmembrane helix</keyword>
<keyword evidence="1" id="KW-0812">Transmembrane</keyword>
<name>A0A8S4E2M8_PLUXY</name>
<keyword evidence="1" id="KW-0472">Membrane</keyword>
<gene>
    <name evidence="2" type="ORF">PLXY2_LOCUS4270</name>
</gene>
<dbReference type="Pfam" id="PF12259">
    <property type="entry name" value="Baculo_F"/>
    <property type="match status" value="1"/>
</dbReference>
<sequence>NILILFYFSGAIKAHPDFVQPLSSSPGIYFDRIGKLNVINGQLDIVSYVDILHINPHLNNLNQILLTTKLLCKQANNNQCDSILSPLTVRYNDIKREYNSISHLISNRQKRSAWFSAVGTAFKHIFGTLDEDDALKYSSAIDTIQKDNKKLAELMKQNILVTTSTLESFKKSINQLDNNQNQISIALNQLLNHTNNISKISNILILENKVNSILTNLESSLLTLSFQLEDLTNAITLCSQNILHPFILSPGELYRELVNNGRHLPADTRIPLSLRLENIYVIMSLSKVVCYYYNDKLVFVLQIPLVMNEEFNLYHNLALPIPHNALKPNLFSLILPSYSYTAISKDKLSFCNLDSLDKCRSVNSEFFLCQIPTVLSTNGHPTCESELLTKTISALPVQCQTKTIFGELDIWKPLVNNQWIYVQSQSSKISVDCGVSEIRELKVFGTGVLHTPEMCTVYTKSTRLISTNNVLNISIPIPTFDFSIINDSCCKLDTKSNSLENSASPISLQGIDLDEFTLNNINRKFISDLNKIIEEKPLLTKYGTHYLTLTFLISLIVLGYVIFKLSKLVHRFKSNFHVSFSKPTPADDVVSRTQSVTPIPEPRYREVV</sequence>
<protein>
    <submittedName>
        <fullName evidence="2">(diamondback moth) hypothetical protein</fullName>
    </submittedName>
</protein>
<reference evidence="2" key="1">
    <citation type="submission" date="2020-11" db="EMBL/GenBank/DDBJ databases">
        <authorList>
            <person name="Whiteford S."/>
        </authorList>
    </citation>
    <scope>NUCLEOTIDE SEQUENCE</scope>
</reference>
<comment type="caution">
    <text evidence="2">The sequence shown here is derived from an EMBL/GenBank/DDBJ whole genome shotgun (WGS) entry which is preliminary data.</text>
</comment>
<dbReference type="InterPro" id="IPR022048">
    <property type="entry name" value="Envelope_fusion-like"/>
</dbReference>
<feature type="non-terminal residue" evidence="2">
    <location>
        <position position="1"/>
    </location>
</feature>
<evidence type="ECO:0000313" key="3">
    <source>
        <dbReference type="Proteomes" id="UP000653454"/>
    </source>
</evidence>
<keyword evidence="3" id="KW-1185">Reference proteome</keyword>
<dbReference type="EMBL" id="CAJHNJ030000011">
    <property type="protein sequence ID" value="CAG9108955.1"/>
    <property type="molecule type" value="Genomic_DNA"/>
</dbReference>